<evidence type="ECO:0000256" key="4">
    <source>
        <dbReference type="ARBA" id="ARBA00029502"/>
    </source>
</evidence>
<evidence type="ECO:0000313" key="11">
    <source>
        <dbReference type="Proteomes" id="UP000235371"/>
    </source>
</evidence>
<dbReference type="AlphaFoldDB" id="A0A2J6T9D8"/>
<dbReference type="OrthoDB" id="441517at2759"/>
<dbReference type="Proteomes" id="UP000235371">
    <property type="component" value="Unassembled WGS sequence"/>
</dbReference>
<dbReference type="RefSeq" id="XP_024736541.1">
    <property type="nucleotide sequence ID" value="XM_024883145.1"/>
</dbReference>
<sequence length="358" mass="38329">MSDSDQGEKKAGVPSWQLKSKDATAKEEEKSSAESTSRETIIEQAKKFLEEDEVRNASTDKKIAFLESKGLRGEEIQDLLGITMNPEASSETPRPQPTQQSPPPPPPPPPPQQQTPSQPPIITYPEFLTTPTSPTPLITKTRLLTTLYLFSGLSALLYGTNTFLLTPMLATLTDSRLSFAATASSNLSKLITRLESIVSEIPPTIGPAHEHKEEDSESDEDPTELFHRDIGVQTSLPNSEAGTRPGTPTPTSALADQTSRLKSLTGSLNGLIDDGTSEGHDVVELEATIGVLKDYLEGMTYVTPSYNFGGSGAYGGREGAGGKEADDEISRVKMGIKSMKGVLLSARSFPGGVRGVGR</sequence>
<dbReference type="InterPro" id="IPR036388">
    <property type="entry name" value="WH-like_DNA-bd_sf"/>
</dbReference>
<dbReference type="PANTHER" id="PTHR23058">
    <property type="entry name" value="PEROXISOMAL MEMBRANE PROTEIN PEX14"/>
    <property type="match status" value="1"/>
</dbReference>
<keyword evidence="2" id="KW-0811">Translocation</keyword>
<dbReference type="GO" id="GO:0005778">
    <property type="term" value="C:peroxisomal membrane"/>
    <property type="evidence" value="ECO:0007669"/>
    <property type="project" value="UniProtKB-SubCell"/>
</dbReference>
<comment type="similarity">
    <text evidence="1 7">Belongs to the peroxin-14 family.</text>
</comment>
<dbReference type="Gene3D" id="1.10.10.10">
    <property type="entry name" value="Winged helix-like DNA-binding domain superfamily/Winged helix DNA-binding domain"/>
    <property type="match status" value="1"/>
</dbReference>
<gene>
    <name evidence="10" type="ORF">K444DRAFT_630035</name>
</gene>
<evidence type="ECO:0000256" key="2">
    <source>
        <dbReference type="ARBA" id="ARBA00023010"/>
    </source>
</evidence>
<feature type="region of interest" description="Disordered" evidence="8">
    <location>
        <begin position="1"/>
        <end position="70"/>
    </location>
</feature>
<dbReference type="InterPro" id="IPR025655">
    <property type="entry name" value="PEX14"/>
</dbReference>
<evidence type="ECO:0000313" key="10">
    <source>
        <dbReference type="EMBL" id="PMD59637.1"/>
    </source>
</evidence>
<feature type="domain" description="Peroxisome membrane anchor protein Pex14p N-terminal" evidence="9">
    <location>
        <begin position="38"/>
        <end position="81"/>
    </location>
</feature>
<evidence type="ECO:0000256" key="1">
    <source>
        <dbReference type="ARBA" id="ARBA00005443"/>
    </source>
</evidence>
<proteinExistence type="inferred from homology"/>
<evidence type="ECO:0000256" key="7">
    <source>
        <dbReference type="RuleBase" id="RU367032"/>
    </source>
</evidence>
<keyword evidence="3 7" id="KW-0576">Peroxisome</keyword>
<organism evidence="10 11">
    <name type="scientific">Hyaloscypha bicolor E</name>
    <dbReference type="NCBI Taxonomy" id="1095630"/>
    <lineage>
        <taxon>Eukaryota</taxon>
        <taxon>Fungi</taxon>
        <taxon>Dikarya</taxon>
        <taxon>Ascomycota</taxon>
        <taxon>Pezizomycotina</taxon>
        <taxon>Leotiomycetes</taxon>
        <taxon>Helotiales</taxon>
        <taxon>Hyaloscyphaceae</taxon>
        <taxon>Hyaloscypha</taxon>
        <taxon>Hyaloscypha bicolor</taxon>
    </lineage>
</organism>
<evidence type="ECO:0000256" key="3">
    <source>
        <dbReference type="ARBA" id="ARBA00023140"/>
    </source>
</evidence>
<comment type="function">
    <text evidence="7">Component of the PEX13-PEX14 docking complex, a translocon channel that specifically mediates the import of peroxisomal cargo proteins bound to PEX5 receptor. The PEX13-PEX14 docking complex forms a large import pore which can be opened to a diameter of about 9 nm. Mechanistically, PEX5 receptor along with cargo proteins associates with the PEX14 subunit of the PEX13-PEX14 docking complex in the cytosol, leading to the insertion of the receptor into the organelle membrane with the concomitant translocation of the cargo into the peroxisome matrix.</text>
</comment>
<evidence type="ECO:0000256" key="5">
    <source>
        <dbReference type="ARBA" id="ARBA00029691"/>
    </source>
</evidence>
<dbReference type="GO" id="GO:0016560">
    <property type="term" value="P:protein import into peroxisome matrix, docking"/>
    <property type="evidence" value="ECO:0007669"/>
    <property type="project" value="UniProtKB-UniRule"/>
</dbReference>
<dbReference type="GO" id="GO:1990429">
    <property type="term" value="C:peroxisomal importomer complex"/>
    <property type="evidence" value="ECO:0007669"/>
    <property type="project" value="TreeGrafter"/>
</dbReference>
<feature type="compositionally biased region" description="Pro residues" evidence="8">
    <location>
        <begin position="94"/>
        <end position="119"/>
    </location>
</feature>
<dbReference type="GO" id="GO:0005102">
    <property type="term" value="F:signaling receptor binding"/>
    <property type="evidence" value="ECO:0007669"/>
    <property type="project" value="TreeGrafter"/>
</dbReference>
<keyword evidence="7" id="KW-0813">Transport</keyword>
<keyword evidence="7" id="KW-0653">Protein transport</keyword>
<feature type="compositionally biased region" description="Polar residues" evidence="8">
    <location>
        <begin position="232"/>
        <end position="241"/>
    </location>
</feature>
<dbReference type="InterPro" id="IPR006785">
    <property type="entry name" value="Pex14_N"/>
</dbReference>
<dbReference type="PANTHER" id="PTHR23058:SF5">
    <property type="entry name" value="PEROXISOMAL MEMBRANE PROTEIN PEX14"/>
    <property type="match status" value="1"/>
</dbReference>
<name>A0A2J6T9D8_9HELO</name>
<feature type="compositionally biased region" description="Basic and acidic residues" evidence="8">
    <location>
        <begin position="1"/>
        <end position="11"/>
    </location>
</feature>
<comment type="subcellular location">
    <subcellularLocation>
        <location evidence="6 7">Peroxisome membrane</location>
    </subcellularLocation>
</comment>
<evidence type="ECO:0000256" key="8">
    <source>
        <dbReference type="SAM" id="MobiDB-lite"/>
    </source>
</evidence>
<protein>
    <recommendedName>
        <fullName evidence="4 7">Peroxisomal membrane protein PEX14</fullName>
    </recommendedName>
    <alternativeName>
        <fullName evidence="5 7">Peroxin-14</fullName>
    </alternativeName>
</protein>
<reference evidence="10 11" key="1">
    <citation type="submission" date="2016-04" db="EMBL/GenBank/DDBJ databases">
        <title>A degradative enzymes factory behind the ericoid mycorrhizal symbiosis.</title>
        <authorList>
            <consortium name="DOE Joint Genome Institute"/>
            <person name="Martino E."/>
            <person name="Morin E."/>
            <person name="Grelet G."/>
            <person name="Kuo A."/>
            <person name="Kohler A."/>
            <person name="Daghino S."/>
            <person name="Barry K."/>
            <person name="Choi C."/>
            <person name="Cichocki N."/>
            <person name="Clum A."/>
            <person name="Copeland A."/>
            <person name="Hainaut M."/>
            <person name="Haridas S."/>
            <person name="Labutti K."/>
            <person name="Lindquist E."/>
            <person name="Lipzen A."/>
            <person name="Khouja H.-R."/>
            <person name="Murat C."/>
            <person name="Ohm R."/>
            <person name="Olson A."/>
            <person name="Spatafora J."/>
            <person name="Veneault-Fourrey C."/>
            <person name="Henrissat B."/>
            <person name="Grigoriev I."/>
            <person name="Martin F."/>
            <person name="Perotto S."/>
        </authorList>
    </citation>
    <scope>NUCLEOTIDE SEQUENCE [LARGE SCALE GENOMIC DNA]</scope>
    <source>
        <strain evidence="10 11">E</strain>
    </source>
</reference>
<dbReference type="InParanoid" id="A0A2J6T9D8"/>
<accession>A0A2J6T9D8</accession>
<feature type="compositionally biased region" description="Basic and acidic residues" evidence="8">
    <location>
        <begin position="19"/>
        <end position="70"/>
    </location>
</feature>
<dbReference type="EMBL" id="KZ613813">
    <property type="protein sequence ID" value="PMD59637.1"/>
    <property type="molecule type" value="Genomic_DNA"/>
</dbReference>
<dbReference type="GeneID" id="36591222"/>
<dbReference type="Pfam" id="PF04695">
    <property type="entry name" value="Pex14_N"/>
    <property type="match status" value="1"/>
</dbReference>
<evidence type="ECO:0000259" key="9">
    <source>
        <dbReference type="Pfam" id="PF04695"/>
    </source>
</evidence>
<evidence type="ECO:0000256" key="6">
    <source>
        <dbReference type="ARBA" id="ARBA00046271"/>
    </source>
</evidence>
<feature type="region of interest" description="Disordered" evidence="8">
    <location>
        <begin position="203"/>
        <end position="257"/>
    </location>
</feature>
<feature type="region of interest" description="Disordered" evidence="8">
    <location>
        <begin position="85"/>
        <end position="133"/>
    </location>
</feature>
<keyword evidence="11" id="KW-1185">Reference proteome</keyword>
<keyword evidence="7" id="KW-0472">Membrane</keyword>